<evidence type="ECO:0000313" key="8">
    <source>
        <dbReference type="Proteomes" id="UP001206126"/>
    </source>
</evidence>
<organism evidence="7 8">
    <name type="scientific">Massilia agilis</name>
    <dbReference type="NCBI Taxonomy" id="1811226"/>
    <lineage>
        <taxon>Bacteria</taxon>
        <taxon>Pseudomonadati</taxon>
        <taxon>Pseudomonadota</taxon>
        <taxon>Betaproteobacteria</taxon>
        <taxon>Burkholderiales</taxon>
        <taxon>Oxalobacteraceae</taxon>
        <taxon>Telluria group</taxon>
        <taxon>Massilia</taxon>
    </lineage>
</organism>
<keyword evidence="5" id="KW-0998">Cell outer membrane</keyword>
<evidence type="ECO:0000256" key="5">
    <source>
        <dbReference type="ARBA" id="ARBA00023237"/>
    </source>
</evidence>
<dbReference type="InterPro" id="IPR051906">
    <property type="entry name" value="TolC-like"/>
</dbReference>
<comment type="subcellular location">
    <subcellularLocation>
        <location evidence="1">Cell outer membrane</location>
    </subcellularLocation>
</comment>
<keyword evidence="2" id="KW-1134">Transmembrane beta strand</keyword>
<keyword evidence="8" id="KW-1185">Reference proteome</keyword>
<dbReference type="Gene3D" id="1.20.1600.10">
    <property type="entry name" value="Outer membrane efflux proteins (OEP)"/>
    <property type="match status" value="1"/>
</dbReference>
<evidence type="ECO:0000256" key="4">
    <source>
        <dbReference type="ARBA" id="ARBA00023136"/>
    </source>
</evidence>
<feature type="region of interest" description="Disordered" evidence="6">
    <location>
        <begin position="509"/>
        <end position="547"/>
    </location>
</feature>
<protein>
    <submittedName>
        <fullName evidence="7">TolC family protein</fullName>
    </submittedName>
</protein>
<evidence type="ECO:0000256" key="1">
    <source>
        <dbReference type="ARBA" id="ARBA00004442"/>
    </source>
</evidence>
<keyword evidence="3" id="KW-0812">Transmembrane</keyword>
<gene>
    <name evidence="7" type="ORF">NX774_16615</name>
</gene>
<evidence type="ECO:0000313" key="7">
    <source>
        <dbReference type="EMBL" id="MCS0809549.1"/>
    </source>
</evidence>
<proteinExistence type="predicted"/>
<dbReference type="Proteomes" id="UP001206126">
    <property type="component" value="Unassembled WGS sequence"/>
</dbReference>
<dbReference type="RefSeq" id="WP_258823357.1">
    <property type="nucleotide sequence ID" value="NZ_JANUHB010000003.1"/>
</dbReference>
<sequence length="547" mass="60469">MTSHPSATSTVPHSTPSPKKIAGAVAIALAAALLTGCGTVQVHPLSADEIKKQTALDRAAAFQDVPPVSGKLTMEEAIARALKYNLDRRTRLMEEALAMNQLDASNLDMLPRVLANAGYTWRNSDLITRSVDSVTGEPSLAHPFISSERSKPAYDLGLTWNMLDFGLSYITAKQAADRVNIAAERRRKAMHVLIQDVKSAFWRTVSAQKLRDDVRRTIDLAEAALDDARKAESERLRSPVDSLRYQRQLLENLRLLESIEQELSSGRIELASLINMPLDVPLEVAEPAGQADTSVLDIPVQRMEELAVTQNADIREQFYNSRIAVEETRRTLVKLFPNLAFNYDLRYDTDKYLINNRWNDAGLHLSYNLMNLFSGPSQKRLADAGVKLADQRRVAAQMTVLTQVHLARLQYQIAYRQYVRADQIWQADARIAEHMKNRELAEAQSKLEQVANSTTAILSLLRRYQSLAQLQGAAGKVQATMGMEPVIGSVTSMSLEQLTREVAASLDSMKKEVPAAAPAQPAQPAPAAPVKTARSARPGKQIKVASN</sequence>
<comment type="caution">
    <text evidence="7">The sequence shown here is derived from an EMBL/GenBank/DDBJ whole genome shotgun (WGS) entry which is preliminary data.</text>
</comment>
<evidence type="ECO:0000256" key="3">
    <source>
        <dbReference type="ARBA" id="ARBA00022692"/>
    </source>
</evidence>
<evidence type="ECO:0000256" key="6">
    <source>
        <dbReference type="SAM" id="MobiDB-lite"/>
    </source>
</evidence>
<name>A0ABT2DED6_9BURK</name>
<dbReference type="PANTHER" id="PTHR30026:SF20">
    <property type="entry name" value="OUTER MEMBRANE PROTEIN TOLC"/>
    <property type="match status" value="1"/>
</dbReference>
<dbReference type="PANTHER" id="PTHR30026">
    <property type="entry name" value="OUTER MEMBRANE PROTEIN TOLC"/>
    <property type="match status" value="1"/>
</dbReference>
<keyword evidence="4" id="KW-0472">Membrane</keyword>
<evidence type="ECO:0000256" key="2">
    <source>
        <dbReference type="ARBA" id="ARBA00022452"/>
    </source>
</evidence>
<dbReference type="SUPFAM" id="SSF56954">
    <property type="entry name" value="Outer membrane efflux proteins (OEP)"/>
    <property type="match status" value="1"/>
</dbReference>
<reference evidence="7 8" key="1">
    <citation type="submission" date="2022-08" db="EMBL/GenBank/DDBJ databases">
        <title>Reclassification of Massilia species as members of the genera Telluria, Duganella, Pseudoduganella, Mokoshia gen. nov. and Zemynaea gen. nov. using orthogonal and non-orthogonal genome-based approaches.</title>
        <authorList>
            <person name="Bowman J.P."/>
        </authorList>
    </citation>
    <scope>NUCLEOTIDE SEQUENCE [LARGE SCALE GENOMIC DNA]</scope>
    <source>
        <strain evidence="7 8">JCM 31605</strain>
    </source>
</reference>
<accession>A0ABT2DED6</accession>
<dbReference type="EMBL" id="JANUHB010000003">
    <property type="protein sequence ID" value="MCS0809549.1"/>
    <property type="molecule type" value="Genomic_DNA"/>
</dbReference>